<dbReference type="AlphaFoldDB" id="A0AAU9DT75"/>
<dbReference type="GO" id="GO:0016746">
    <property type="term" value="F:acyltransferase activity"/>
    <property type="evidence" value="ECO:0007669"/>
    <property type="project" value="UniProtKB-KW"/>
</dbReference>
<keyword evidence="7" id="KW-1133">Transmembrane helix</keyword>
<dbReference type="EMBL" id="AP027059">
    <property type="protein sequence ID" value="BDU50319.1"/>
    <property type="molecule type" value="Genomic_DNA"/>
</dbReference>
<keyword evidence="6 8" id="KW-0012">Acyltransferase</keyword>
<dbReference type="RefSeq" id="WP_307905251.1">
    <property type="nucleotide sequence ID" value="NZ_AP027059.1"/>
</dbReference>
<evidence type="ECO:0000256" key="6">
    <source>
        <dbReference type="ARBA" id="ARBA00023315"/>
    </source>
</evidence>
<dbReference type="GO" id="GO:0009247">
    <property type="term" value="P:glycolipid biosynthetic process"/>
    <property type="evidence" value="ECO:0007669"/>
    <property type="project" value="UniProtKB-ARBA"/>
</dbReference>
<evidence type="ECO:0000256" key="1">
    <source>
        <dbReference type="ARBA" id="ARBA00004533"/>
    </source>
</evidence>
<keyword evidence="7" id="KW-0812">Transmembrane</keyword>
<dbReference type="KEGG" id="haby:HLVA_08880"/>
<dbReference type="InterPro" id="IPR004960">
    <property type="entry name" value="LipA_acyltrans"/>
</dbReference>
<feature type="transmembrane region" description="Helical" evidence="7">
    <location>
        <begin position="12"/>
        <end position="30"/>
    </location>
</feature>
<keyword evidence="3" id="KW-0997">Cell inner membrane</keyword>
<evidence type="ECO:0000256" key="2">
    <source>
        <dbReference type="ARBA" id="ARBA00022475"/>
    </source>
</evidence>
<evidence type="ECO:0000313" key="8">
    <source>
        <dbReference type="EMBL" id="BDU50319.1"/>
    </source>
</evidence>
<dbReference type="PANTHER" id="PTHR30606:SF10">
    <property type="entry name" value="PHOSPHATIDYLINOSITOL MANNOSIDE ACYLTRANSFERASE"/>
    <property type="match status" value="1"/>
</dbReference>
<dbReference type="Pfam" id="PF03279">
    <property type="entry name" value="Lip_A_acyltrans"/>
    <property type="match status" value="1"/>
</dbReference>
<organism evidence="8 9">
    <name type="scientific">Haliovirga abyssi</name>
    <dbReference type="NCBI Taxonomy" id="2996794"/>
    <lineage>
        <taxon>Bacteria</taxon>
        <taxon>Fusobacteriati</taxon>
        <taxon>Fusobacteriota</taxon>
        <taxon>Fusobacteriia</taxon>
        <taxon>Fusobacteriales</taxon>
        <taxon>Haliovirgaceae</taxon>
        <taxon>Haliovirga</taxon>
    </lineage>
</organism>
<dbReference type="GO" id="GO:0005886">
    <property type="term" value="C:plasma membrane"/>
    <property type="evidence" value="ECO:0007669"/>
    <property type="project" value="UniProtKB-SubCell"/>
</dbReference>
<dbReference type="CDD" id="cd07984">
    <property type="entry name" value="LPLAT_LABLAT-like"/>
    <property type="match status" value="1"/>
</dbReference>
<sequence>MKKEIKYRFEVSLYYIIKFFILLFPMKIRYKIAEFFGVIIYKLLKIRKRVTLKNLEIAFPEADNITIEKIALESYKNISKTFFELLWLDEIKTKLVGREKLDVELKKGKGVILLSLHIDNWEILGQELGKSGYNVYGVAKSQSNKILDEIINNIRTKHGAKVIFKGRNSSRLLIKALRENAILGLISDQYTNDSEVIFFNKKTKAPTGAAVLALKFDVPVFLAYTVREKDNTHIFYFEKKIDLQKTGDDKQDIKTNTQICTSEIEKVIRKYPEQWFWQHDRWRIK</sequence>
<dbReference type="PIRSF" id="PIRSF026649">
    <property type="entry name" value="MsbB"/>
    <property type="match status" value="1"/>
</dbReference>
<proteinExistence type="predicted"/>
<protein>
    <submittedName>
        <fullName evidence="8">Lipid A biosynthesis lauroyl acyltransferase</fullName>
    </submittedName>
</protein>
<dbReference type="Proteomes" id="UP001321582">
    <property type="component" value="Chromosome"/>
</dbReference>
<keyword evidence="4" id="KW-0808">Transferase</keyword>
<evidence type="ECO:0000313" key="9">
    <source>
        <dbReference type="Proteomes" id="UP001321582"/>
    </source>
</evidence>
<comment type="subcellular location">
    <subcellularLocation>
        <location evidence="1">Cell inner membrane</location>
    </subcellularLocation>
</comment>
<evidence type="ECO:0000256" key="4">
    <source>
        <dbReference type="ARBA" id="ARBA00022679"/>
    </source>
</evidence>
<keyword evidence="5 7" id="KW-0472">Membrane</keyword>
<dbReference type="PANTHER" id="PTHR30606">
    <property type="entry name" value="LIPID A BIOSYNTHESIS LAUROYL ACYLTRANSFERASE"/>
    <property type="match status" value="1"/>
</dbReference>
<evidence type="ECO:0000256" key="5">
    <source>
        <dbReference type="ARBA" id="ARBA00023136"/>
    </source>
</evidence>
<evidence type="ECO:0000256" key="3">
    <source>
        <dbReference type="ARBA" id="ARBA00022519"/>
    </source>
</evidence>
<evidence type="ECO:0000256" key="7">
    <source>
        <dbReference type="SAM" id="Phobius"/>
    </source>
</evidence>
<name>A0AAU9DT75_9FUSO</name>
<keyword evidence="9" id="KW-1185">Reference proteome</keyword>
<gene>
    <name evidence="8" type="ORF">HLVA_08880</name>
</gene>
<keyword evidence="2" id="KW-1003">Cell membrane</keyword>
<reference evidence="8 9" key="1">
    <citation type="submission" date="2022-11" db="EMBL/GenBank/DDBJ databases">
        <title>Haliovirga abyssi gen. nov., sp. nov., a mesophilic fermentative bacterium isolated from the Iheya North hydrothermal field and the proposal of Haliovirgaceae fam. nov.</title>
        <authorList>
            <person name="Miyazaki U."/>
            <person name="Tame A."/>
            <person name="Miyazaki J."/>
            <person name="Takai K."/>
            <person name="Sawayama S."/>
            <person name="Kitajima M."/>
            <person name="Okamoto A."/>
            <person name="Nakagawa S."/>
        </authorList>
    </citation>
    <scope>NUCLEOTIDE SEQUENCE [LARGE SCALE GENOMIC DNA]</scope>
    <source>
        <strain evidence="8 9">IC12</strain>
    </source>
</reference>
<accession>A0AAU9DT75</accession>